<organism evidence="2 3">
    <name type="scientific">Orchesella dallaii</name>
    <dbReference type="NCBI Taxonomy" id="48710"/>
    <lineage>
        <taxon>Eukaryota</taxon>
        <taxon>Metazoa</taxon>
        <taxon>Ecdysozoa</taxon>
        <taxon>Arthropoda</taxon>
        <taxon>Hexapoda</taxon>
        <taxon>Collembola</taxon>
        <taxon>Entomobryomorpha</taxon>
        <taxon>Entomobryoidea</taxon>
        <taxon>Orchesellidae</taxon>
        <taxon>Orchesellinae</taxon>
        <taxon>Orchesella</taxon>
    </lineage>
</organism>
<protein>
    <recommendedName>
        <fullName evidence="4">F-box domain-containing protein</fullName>
    </recommendedName>
</protein>
<feature type="region of interest" description="Disordered" evidence="1">
    <location>
        <begin position="41"/>
        <end position="99"/>
    </location>
</feature>
<dbReference type="InterPro" id="IPR036047">
    <property type="entry name" value="F-box-like_dom_sf"/>
</dbReference>
<dbReference type="EMBL" id="CAXLJM020000038">
    <property type="protein sequence ID" value="CAL8107201.1"/>
    <property type="molecule type" value="Genomic_DNA"/>
</dbReference>
<evidence type="ECO:0000313" key="2">
    <source>
        <dbReference type="EMBL" id="CAL8107201.1"/>
    </source>
</evidence>
<evidence type="ECO:0000256" key="1">
    <source>
        <dbReference type="SAM" id="MobiDB-lite"/>
    </source>
</evidence>
<reference evidence="2 3" key="1">
    <citation type="submission" date="2024-08" db="EMBL/GenBank/DDBJ databases">
        <authorList>
            <person name="Cucini C."/>
            <person name="Frati F."/>
        </authorList>
    </citation>
    <scope>NUCLEOTIDE SEQUENCE [LARGE SCALE GENOMIC DNA]</scope>
</reference>
<dbReference type="SUPFAM" id="SSF81383">
    <property type="entry name" value="F-box domain"/>
    <property type="match status" value="1"/>
</dbReference>
<evidence type="ECO:0008006" key="4">
    <source>
        <dbReference type="Google" id="ProtNLM"/>
    </source>
</evidence>
<sequence length="535" mass="62168">MLLVRNFGVRIRVLPHLHIIENRLNPLTMEFPFCPLYRHRQRGGRSRGRGRGRAKSNASSRGGIVSRDRGRPNNRGVNQRSISSPTQEGMTRSTPTAAENVNVQPMSLHPLLIEEVVENVMKYLPSQNLKITRQVCVTWFHATRRLWGQRTKIRLRTAEDVHRFVSDFEMVKGANRANHFPLPFLTRQWVIDRADHIYKFPKDFFDVFGKYVHKLVLMEPEYIGGSWTPYPVDDEDRHHYGGLFYSPIATDEILEILSRKMPNLKDLIVKFRPTAGELSREYIFIYGLNPAAMGVMVNLRSLSVREHIRIGILDEEEWELSNEIRDRRRLEEMTIPEERFLHAMLHNAPNLETLKIRVNTVRKEMVLSSLIFDESVHLPKLKHLPCPISISTQILEKMRQKPLGLVTLSLKLGIFSESVNLKDINKMLQTYKGTLENLKLIVWTEKFQHQLPVAFSQKMTNVKTLELWGFHSHGSITEAKKFPFLKRLMLGIPLGRPDGIRNEVLQILPDLDTLHVEYGFNSVRDSENWHFLPFV</sequence>
<evidence type="ECO:0000313" key="3">
    <source>
        <dbReference type="Proteomes" id="UP001642540"/>
    </source>
</evidence>
<name>A0ABP1QL01_9HEXA</name>
<feature type="compositionally biased region" description="Polar residues" evidence="1">
    <location>
        <begin position="75"/>
        <end position="99"/>
    </location>
</feature>
<gene>
    <name evidence="2" type="ORF">ODALV1_LOCUS12601</name>
</gene>
<comment type="caution">
    <text evidence="2">The sequence shown here is derived from an EMBL/GenBank/DDBJ whole genome shotgun (WGS) entry which is preliminary data.</text>
</comment>
<proteinExistence type="predicted"/>
<dbReference type="SUPFAM" id="SSF52047">
    <property type="entry name" value="RNI-like"/>
    <property type="match status" value="1"/>
</dbReference>
<dbReference type="Proteomes" id="UP001642540">
    <property type="component" value="Unassembled WGS sequence"/>
</dbReference>
<keyword evidence="3" id="KW-1185">Reference proteome</keyword>
<accession>A0ABP1QL01</accession>
<feature type="compositionally biased region" description="Basic residues" evidence="1">
    <location>
        <begin position="41"/>
        <end position="54"/>
    </location>
</feature>
<dbReference type="Gene3D" id="3.80.10.10">
    <property type="entry name" value="Ribonuclease Inhibitor"/>
    <property type="match status" value="1"/>
</dbReference>
<dbReference type="InterPro" id="IPR032675">
    <property type="entry name" value="LRR_dom_sf"/>
</dbReference>